<feature type="transmembrane region" description="Helical" evidence="5">
    <location>
        <begin position="6"/>
        <end position="27"/>
    </location>
</feature>
<evidence type="ECO:0000313" key="7">
    <source>
        <dbReference type="Proteomes" id="UP000251002"/>
    </source>
</evidence>
<dbReference type="PANTHER" id="PTHR43652:SF2">
    <property type="entry name" value="BASIC AMINO ACID ANTIPORTER YFCC-RELATED"/>
    <property type="match status" value="1"/>
</dbReference>
<keyword evidence="3 5" id="KW-1133">Transmembrane helix</keyword>
<keyword evidence="4 5" id="KW-0472">Membrane</keyword>
<name>A0A365L6H1_9BACL</name>
<dbReference type="InterPro" id="IPR051679">
    <property type="entry name" value="DASS-Related_Transporters"/>
</dbReference>
<evidence type="ECO:0000256" key="1">
    <source>
        <dbReference type="ARBA" id="ARBA00004141"/>
    </source>
</evidence>
<feature type="transmembrane region" description="Helical" evidence="5">
    <location>
        <begin position="393"/>
        <end position="417"/>
    </location>
</feature>
<accession>A0A365L6H1</accession>
<proteinExistence type="predicted"/>
<comment type="subcellular location">
    <subcellularLocation>
        <location evidence="1">Membrane</location>
        <topology evidence="1">Multi-pass membrane protein</topology>
    </subcellularLocation>
</comment>
<dbReference type="GO" id="GO:0022857">
    <property type="term" value="F:transmembrane transporter activity"/>
    <property type="evidence" value="ECO:0007669"/>
    <property type="project" value="InterPro"/>
</dbReference>
<dbReference type="Pfam" id="PF00939">
    <property type="entry name" value="Na_sulph_symp"/>
    <property type="match status" value="1"/>
</dbReference>
<dbReference type="GO" id="GO:0005886">
    <property type="term" value="C:plasma membrane"/>
    <property type="evidence" value="ECO:0007669"/>
    <property type="project" value="TreeGrafter"/>
</dbReference>
<feature type="transmembrane region" description="Helical" evidence="5">
    <location>
        <begin position="122"/>
        <end position="140"/>
    </location>
</feature>
<feature type="transmembrane region" description="Helical" evidence="5">
    <location>
        <begin position="319"/>
        <end position="346"/>
    </location>
</feature>
<sequence>MRHPKVRSVLFTTILILLVFVGWYAGLLDIYSTKQKLTLLLLVIAIYFWTISKMPFAASSLLVVGLIIIFGLVDRPEEAFTGFLTNALYFILVLSLISKALVAAGADRVFVTILLKLSRGGIRTILFGLPLLIALMPILLPSAVARFRILEPIIEQLNVTFNMEQDSMFRKYSMYVIGMMNQNSTMIVFTGGGFPVLAAQLLKDFGGVQISWIGWFILIAPPLWLSMFLVSFGVFKYFQHTTEEVSMEALQQLDEDTQLPKRFWWVVLPFGLMILSWVVLDQETVPLIIAPIILASYYALPINNLVTDSLVRSYDWENFLLLGASFSLGYVIEETGTALILAGQMLELLPDGIGDFGNILFVAIFIFILRFLFVVPSTSMIVIFPIIMSYAEILGLSVITLAFLVIMIIGGVTIMPIHSPTTFLAFQKGAFSKKEQYAIGGYSSFIISTVAIIWALFIW</sequence>
<keyword evidence="2 5" id="KW-0812">Transmembrane</keyword>
<evidence type="ECO:0000256" key="2">
    <source>
        <dbReference type="ARBA" id="ARBA00022692"/>
    </source>
</evidence>
<feature type="transmembrane region" description="Helical" evidence="5">
    <location>
        <begin position="437"/>
        <end position="457"/>
    </location>
</feature>
<feature type="transmembrane region" description="Helical" evidence="5">
    <location>
        <begin position="263"/>
        <end position="280"/>
    </location>
</feature>
<protein>
    <submittedName>
        <fullName evidence="6">SLC13 family permease</fullName>
    </submittedName>
</protein>
<feature type="transmembrane region" description="Helical" evidence="5">
    <location>
        <begin position="358"/>
        <end position="387"/>
    </location>
</feature>
<feature type="transmembrane region" description="Helical" evidence="5">
    <location>
        <begin position="184"/>
        <end position="202"/>
    </location>
</feature>
<dbReference type="PANTHER" id="PTHR43652">
    <property type="entry name" value="BASIC AMINO ACID ANTIPORTER YFCC-RELATED"/>
    <property type="match status" value="1"/>
</dbReference>
<evidence type="ECO:0000256" key="4">
    <source>
        <dbReference type="ARBA" id="ARBA00023136"/>
    </source>
</evidence>
<reference evidence="6 7" key="1">
    <citation type="submission" date="2018-06" db="EMBL/GenBank/DDBJ databases">
        <title>The draft genome sequences of strains SCU63 and S1.</title>
        <authorList>
            <person name="Gan L."/>
        </authorList>
    </citation>
    <scope>NUCLEOTIDE SEQUENCE [LARGE SCALE GENOMIC DNA]</scope>
    <source>
        <strain evidence="6 7">SCU63</strain>
    </source>
</reference>
<evidence type="ECO:0000313" key="6">
    <source>
        <dbReference type="EMBL" id="RAZ80979.1"/>
    </source>
</evidence>
<dbReference type="RefSeq" id="WP_112221405.1">
    <property type="nucleotide sequence ID" value="NZ_CP047673.1"/>
</dbReference>
<organism evidence="6 7">
    <name type="scientific">Planococcus halotolerans</name>
    <dbReference type="NCBI Taxonomy" id="2233542"/>
    <lineage>
        <taxon>Bacteria</taxon>
        <taxon>Bacillati</taxon>
        <taxon>Bacillota</taxon>
        <taxon>Bacilli</taxon>
        <taxon>Bacillales</taxon>
        <taxon>Caryophanaceae</taxon>
        <taxon>Planococcus</taxon>
    </lineage>
</organism>
<dbReference type="InterPro" id="IPR001898">
    <property type="entry name" value="SLC13A/DASS"/>
</dbReference>
<comment type="caution">
    <text evidence="6">The sequence shown here is derived from an EMBL/GenBank/DDBJ whole genome shotgun (WGS) entry which is preliminary data.</text>
</comment>
<keyword evidence="7" id="KW-1185">Reference proteome</keyword>
<evidence type="ECO:0000256" key="3">
    <source>
        <dbReference type="ARBA" id="ARBA00022989"/>
    </source>
</evidence>
<feature type="transmembrane region" description="Helical" evidence="5">
    <location>
        <begin position="287"/>
        <end position="307"/>
    </location>
</feature>
<feature type="transmembrane region" description="Helical" evidence="5">
    <location>
        <begin position="39"/>
        <end position="72"/>
    </location>
</feature>
<gene>
    <name evidence="6" type="ORF">DP120_01440</name>
</gene>
<evidence type="ECO:0000256" key="5">
    <source>
        <dbReference type="SAM" id="Phobius"/>
    </source>
</evidence>
<dbReference type="Proteomes" id="UP000251002">
    <property type="component" value="Unassembled WGS sequence"/>
</dbReference>
<feature type="transmembrane region" description="Helical" evidence="5">
    <location>
        <begin position="214"/>
        <end position="238"/>
    </location>
</feature>
<dbReference type="EMBL" id="QLZR01000001">
    <property type="protein sequence ID" value="RAZ80979.1"/>
    <property type="molecule type" value="Genomic_DNA"/>
</dbReference>
<feature type="transmembrane region" description="Helical" evidence="5">
    <location>
        <begin position="87"/>
        <end position="110"/>
    </location>
</feature>
<dbReference type="AlphaFoldDB" id="A0A365L6H1"/>